<protein>
    <recommendedName>
        <fullName evidence="5">Peptidoglycan hydrolase FlgJ</fullName>
    </recommendedName>
    <alternativeName>
        <fullName evidence="11">Muramidase FlgJ</fullName>
    </alternativeName>
</protein>
<dbReference type="InterPro" id="IPR019301">
    <property type="entry name" value="Flagellar_prot_FlgJ_N"/>
</dbReference>
<feature type="domain" description="Mannosyl-glycoprotein endo-beta-N-acetylglucosamidase-like" evidence="12">
    <location>
        <begin position="215"/>
        <end position="385"/>
    </location>
</feature>
<name>A0ABS5UY91_9GAMM</name>
<evidence type="ECO:0000256" key="10">
    <source>
        <dbReference type="ARBA" id="ARBA00023316"/>
    </source>
</evidence>
<keyword evidence="14" id="KW-1185">Reference proteome</keyword>
<dbReference type="PANTHER" id="PTHR33308:SF9">
    <property type="entry name" value="PEPTIDOGLYCAN HYDROLASE FLGJ"/>
    <property type="match status" value="1"/>
</dbReference>
<comment type="function">
    <text evidence="1">Flagellum-specific muramidase which hydrolyzes the peptidoglycan layer to assemble the rod structure in the periplasmic space.</text>
</comment>
<keyword evidence="13" id="KW-0282">Flagellum</keyword>
<dbReference type="InterPro" id="IPR002901">
    <property type="entry name" value="MGlyc_endo_b_GlcNAc-like_dom"/>
</dbReference>
<dbReference type="RefSeq" id="WP_214505266.1">
    <property type="nucleotide sequence ID" value="NZ_JAHEPS010000001.1"/>
</dbReference>
<dbReference type="Proteomes" id="UP001195903">
    <property type="component" value="Unassembled WGS sequence"/>
</dbReference>
<dbReference type="InterPro" id="IPR013377">
    <property type="entry name" value="FlgJ"/>
</dbReference>
<dbReference type="Pfam" id="PF01832">
    <property type="entry name" value="Glucosaminidase"/>
    <property type="match status" value="1"/>
</dbReference>
<keyword evidence="6" id="KW-0574">Periplasm</keyword>
<comment type="similarity">
    <text evidence="3">In the N-terminal section; belongs to the FlgJ family.</text>
</comment>
<evidence type="ECO:0000256" key="7">
    <source>
        <dbReference type="ARBA" id="ARBA00022795"/>
    </source>
</evidence>
<proteinExistence type="inferred from homology"/>
<keyword evidence="10" id="KW-0961">Cell wall biogenesis/degradation</keyword>
<keyword evidence="13" id="KW-0966">Cell projection</keyword>
<evidence type="ECO:0000313" key="13">
    <source>
        <dbReference type="EMBL" id="MBT1443062.1"/>
    </source>
</evidence>
<comment type="caution">
    <text evidence="13">The sequence shown here is derived from an EMBL/GenBank/DDBJ whole genome shotgun (WGS) entry which is preliminary data.</text>
</comment>
<evidence type="ECO:0000256" key="2">
    <source>
        <dbReference type="ARBA" id="ARBA00004418"/>
    </source>
</evidence>
<dbReference type="InterPro" id="IPR051056">
    <property type="entry name" value="Glycosyl_Hydrolase_73"/>
</dbReference>
<gene>
    <name evidence="13" type="primary">flgJ</name>
    <name evidence="13" type="ORF">KJI95_00775</name>
</gene>
<evidence type="ECO:0000256" key="1">
    <source>
        <dbReference type="ARBA" id="ARBA00002954"/>
    </source>
</evidence>
<comment type="similarity">
    <text evidence="4">In the C-terminal section; belongs to the glycosyl hydrolase 73 family.</text>
</comment>
<keyword evidence="13" id="KW-0969">Cilium</keyword>
<dbReference type="NCBIfam" id="TIGR02541">
    <property type="entry name" value="flagell_FlgJ"/>
    <property type="match status" value="1"/>
</dbReference>
<keyword evidence="9 13" id="KW-0326">Glycosidase</keyword>
<evidence type="ECO:0000256" key="4">
    <source>
        <dbReference type="ARBA" id="ARBA00007974"/>
    </source>
</evidence>
<comment type="subcellular location">
    <subcellularLocation>
        <location evidence="2">Periplasm</location>
    </subcellularLocation>
</comment>
<evidence type="ECO:0000313" key="14">
    <source>
        <dbReference type="Proteomes" id="UP001195903"/>
    </source>
</evidence>
<reference evidence="13 14" key="1">
    <citation type="submission" date="2021-05" db="EMBL/GenBank/DDBJ databases">
        <title>Shewanella sp. JM162201.</title>
        <authorList>
            <person name="Xu S."/>
            <person name="Li A."/>
        </authorList>
    </citation>
    <scope>NUCLEOTIDE SEQUENCE [LARGE SCALE GENOMIC DNA]</scope>
    <source>
        <strain evidence="13 14">JM162201</strain>
    </source>
</reference>
<evidence type="ECO:0000259" key="12">
    <source>
        <dbReference type="SMART" id="SM00047"/>
    </source>
</evidence>
<dbReference type="Gene3D" id="1.10.530.10">
    <property type="match status" value="1"/>
</dbReference>
<evidence type="ECO:0000256" key="3">
    <source>
        <dbReference type="ARBA" id="ARBA00006880"/>
    </source>
</evidence>
<dbReference type="Pfam" id="PF10135">
    <property type="entry name" value="Rod-binding"/>
    <property type="match status" value="1"/>
</dbReference>
<dbReference type="SMART" id="SM00047">
    <property type="entry name" value="LYZ2"/>
    <property type="match status" value="1"/>
</dbReference>
<keyword evidence="7" id="KW-1005">Bacterial flagellum biogenesis</keyword>
<evidence type="ECO:0000256" key="9">
    <source>
        <dbReference type="ARBA" id="ARBA00023295"/>
    </source>
</evidence>
<keyword evidence="8 13" id="KW-0378">Hydrolase</keyword>
<organism evidence="13 14">
    <name type="scientific">Shewanella jiangmenensis</name>
    <dbReference type="NCBI Taxonomy" id="2837387"/>
    <lineage>
        <taxon>Bacteria</taxon>
        <taxon>Pseudomonadati</taxon>
        <taxon>Pseudomonadota</taxon>
        <taxon>Gammaproteobacteria</taxon>
        <taxon>Alteromonadales</taxon>
        <taxon>Shewanellaceae</taxon>
        <taxon>Shewanella</taxon>
    </lineage>
</organism>
<dbReference type="PANTHER" id="PTHR33308">
    <property type="entry name" value="PEPTIDOGLYCAN HYDROLASE FLGJ"/>
    <property type="match status" value="1"/>
</dbReference>
<sequence length="385" mass="42162">MEKLSNASHFLDIGGLDKLRAQAKADDKGALKEVAKQFEGIFVQMLMKSMRDANAVFESDSPFNSQYTKFYEEMRDQQMAVDMSQKGILGLADLMVQQLSPKDSPITPASVLGGDKRFAMDDVPEMLRRSDAADDAARTDGTPTDGKLPEALRAVNPEHAVSAVPYSPLLLDDIHQGPQLNDATSAEAVFDDLLAGREPAAAVEVAKAAPLNKLNDGPRQDANFSDRQDFIRQLMPLAEQAAKRLGTKPEVLIAQAALETGWGQKVVRRADGSAGNNLFNIKADRRWEGDKTMVSTLEFEHGVAVRQKADFRVYDSLEQSFNDFVDFLSNADRYADALKQAARPASFVQGLQNAGYATDPQYADKVMRVMQAVVSELKAMALGDN</sequence>
<evidence type="ECO:0000256" key="6">
    <source>
        <dbReference type="ARBA" id="ARBA00022764"/>
    </source>
</evidence>
<dbReference type="EMBL" id="JAHEPS010000001">
    <property type="protein sequence ID" value="MBT1443062.1"/>
    <property type="molecule type" value="Genomic_DNA"/>
</dbReference>
<dbReference type="Gene3D" id="2.10.70.40">
    <property type="entry name" value="peptidoglycan hydrolase"/>
    <property type="match status" value="1"/>
</dbReference>
<evidence type="ECO:0000256" key="11">
    <source>
        <dbReference type="ARBA" id="ARBA00030835"/>
    </source>
</evidence>
<evidence type="ECO:0000256" key="5">
    <source>
        <dbReference type="ARBA" id="ARBA00013433"/>
    </source>
</evidence>
<accession>A0ABS5UY91</accession>
<evidence type="ECO:0000256" key="8">
    <source>
        <dbReference type="ARBA" id="ARBA00022801"/>
    </source>
</evidence>
<dbReference type="GO" id="GO:0016798">
    <property type="term" value="F:hydrolase activity, acting on glycosyl bonds"/>
    <property type="evidence" value="ECO:0007669"/>
    <property type="project" value="UniProtKB-KW"/>
</dbReference>